<evidence type="ECO:0000313" key="9">
    <source>
        <dbReference type="EMBL" id="CAD7259929.1"/>
    </source>
</evidence>
<evidence type="ECO:0000259" key="8">
    <source>
        <dbReference type="PROSITE" id="PS00028"/>
    </source>
</evidence>
<dbReference type="AlphaFoldDB" id="A0A7R9AUU2"/>
<gene>
    <name evidence="9" type="ORF">TSIB3V08_LOCUS4122</name>
</gene>
<dbReference type="GO" id="GO:0005737">
    <property type="term" value="C:cytoplasm"/>
    <property type="evidence" value="ECO:0007669"/>
    <property type="project" value="UniProtKB-SubCell"/>
</dbReference>
<organism evidence="9">
    <name type="scientific">Timema shepardi</name>
    <name type="common">Walking stick</name>
    <dbReference type="NCBI Taxonomy" id="629360"/>
    <lineage>
        <taxon>Eukaryota</taxon>
        <taxon>Metazoa</taxon>
        <taxon>Ecdysozoa</taxon>
        <taxon>Arthropoda</taxon>
        <taxon>Hexapoda</taxon>
        <taxon>Insecta</taxon>
        <taxon>Pterygota</taxon>
        <taxon>Neoptera</taxon>
        <taxon>Polyneoptera</taxon>
        <taxon>Phasmatodea</taxon>
        <taxon>Timematodea</taxon>
        <taxon>Timematoidea</taxon>
        <taxon>Timematidae</taxon>
        <taxon>Timema</taxon>
    </lineage>
</organism>
<keyword evidence="4" id="KW-0547">Nucleotide-binding</keyword>
<evidence type="ECO:0000256" key="6">
    <source>
        <dbReference type="ARBA" id="ARBA00022806"/>
    </source>
</evidence>
<keyword evidence="3" id="KW-0963">Cytoplasm</keyword>
<reference evidence="9" key="1">
    <citation type="submission" date="2020-11" db="EMBL/GenBank/DDBJ databases">
        <authorList>
            <person name="Tran Van P."/>
        </authorList>
    </citation>
    <scope>NUCLEOTIDE SEQUENCE</scope>
</reference>
<evidence type="ECO:0000256" key="5">
    <source>
        <dbReference type="ARBA" id="ARBA00022801"/>
    </source>
</evidence>
<dbReference type="PANTHER" id="PTHR45418">
    <property type="entry name" value="CANCER/TESTIS ANTIGEN 55"/>
    <property type="match status" value="1"/>
</dbReference>
<dbReference type="EMBL" id="OC001445">
    <property type="protein sequence ID" value="CAD7259929.1"/>
    <property type="molecule type" value="Genomic_DNA"/>
</dbReference>
<dbReference type="InterPro" id="IPR041677">
    <property type="entry name" value="DNA2/NAM7_AAA_11"/>
</dbReference>
<comment type="subcellular location">
    <subcellularLocation>
        <location evidence="1">Cytoplasm</location>
    </subcellularLocation>
</comment>
<keyword evidence="7" id="KW-0067">ATP-binding</keyword>
<accession>A0A7R9AUU2</accession>
<comment type="similarity">
    <text evidence="2">Belongs to the DNA2/NAM7 helicase family. SDE3 subfamily.</text>
</comment>
<dbReference type="PANTHER" id="PTHR45418:SF1">
    <property type="entry name" value="CANCER_TESTIS ANTIGEN 55"/>
    <property type="match status" value="1"/>
</dbReference>
<feature type="domain" description="C2H2-type" evidence="8">
    <location>
        <begin position="43"/>
        <end position="65"/>
    </location>
</feature>
<dbReference type="GO" id="GO:0004386">
    <property type="term" value="F:helicase activity"/>
    <property type="evidence" value="ECO:0007669"/>
    <property type="project" value="UniProtKB-KW"/>
</dbReference>
<proteinExistence type="inferred from homology"/>
<evidence type="ECO:0000256" key="1">
    <source>
        <dbReference type="ARBA" id="ARBA00004496"/>
    </source>
</evidence>
<sequence>MPDGLPPPLDPSVTKPIVKLLVNQQHVFKTVAEKCDGFDHLECKYCQEKFSSDSQFQDHLLEETHKLRHLYRTNKYISQFIKSLLSSEYKLTVCVNEDGKSLENVIVRPGTAGFARVNVANCSEEMKMLTDAIPLIIHSKVQVDCPHFPVEIKPGSDLARASVSRSCPSQESGCVAASTYVPFDGERPRWDLAKVGDTLHLSIVYCFEDSGAYIYPVLLKIQSQTSSEPVYVLKELVFRCQSEFVDDLKPISEYKYPIPPKLRVSEGPIIPGVPPSSMKSSLVMVRRLDNYYIPPYLDKVLNNGLKLHPKMSSAEVKKLNEVNIPHVGHTLVSPPPVFSIPHVGHTLVSPPPVFSIPHVGHTLVSPPPVFSTPHCRSSLEAKRDEARTSDPVICSDMLHRVLLGVDDVKEGLKARKCNLSANNYCDLFSLLLHIEEHQMKIDIHTFDCDNQILKTIPGEHNLLALKVPGLAENRPSVLRGDAIYVEILGDENHLRYEGIVHRVRENDVHLGFHKNFITKYVKGMQLRVQFTFNRLPLRVQHRALSMLRRCEVQKLMFPSIFRGLFGVSPITKWFNRDVSTNQQQMTAVTNIVFESASPAPYIVFGPPGTGKTVTMVEAIVQLWHIKKPHMLVCAPSNSAADVIASRLLEKGHIPASNILRMYAASRLWSNTDAKSNVLIGQESAPKPPLPLKDHTCVSQLPDEGGHAMEPEVLVPIAGILTTEGQRGTFTGQLVIAGDPKQLGPIIRSTVANKLGLGEYHNLIDFLLEPEASTEPKNETGMWARESDWAIGGRKEG</sequence>
<dbReference type="InterPro" id="IPR049079">
    <property type="entry name" value="Mov-10_helical"/>
</dbReference>
<dbReference type="Pfam" id="PF21634">
    <property type="entry name" value="MOV-10_beta-barrel"/>
    <property type="match status" value="1"/>
</dbReference>
<dbReference type="GO" id="GO:0005524">
    <property type="term" value="F:ATP binding"/>
    <property type="evidence" value="ECO:0007669"/>
    <property type="project" value="UniProtKB-KW"/>
</dbReference>
<dbReference type="Pfam" id="PF13086">
    <property type="entry name" value="AAA_11"/>
    <property type="match status" value="1"/>
</dbReference>
<dbReference type="InterPro" id="IPR027417">
    <property type="entry name" value="P-loop_NTPase"/>
</dbReference>
<dbReference type="Pfam" id="PF21635">
    <property type="entry name" value="Mov-10_helical"/>
    <property type="match status" value="1"/>
</dbReference>
<evidence type="ECO:0000256" key="2">
    <source>
        <dbReference type="ARBA" id="ARBA00005601"/>
    </source>
</evidence>
<dbReference type="Gene3D" id="3.40.50.300">
    <property type="entry name" value="P-loop containing nucleotide triphosphate hydrolases"/>
    <property type="match status" value="1"/>
</dbReference>
<keyword evidence="6" id="KW-0347">Helicase</keyword>
<keyword evidence="5" id="KW-0378">Hydrolase</keyword>
<dbReference type="InterPro" id="IPR049080">
    <property type="entry name" value="MOV-10-like_beta-barrel"/>
</dbReference>
<evidence type="ECO:0000256" key="7">
    <source>
        <dbReference type="ARBA" id="ARBA00022840"/>
    </source>
</evidence>
<name>A0A7R9AUU2_TIMSH</name>
<dbReference type="GO" id="GO:0016787">
    <property type="term" value="F:hydrolase activity"/>
    <property type="evidence" value="ECO:0007669"/>
    <property type="project" value="UniProtKB-KW"/>
</dbReference>
<dbReference type="SUPFAM" id="SSF52540">
    <property type="entry name" value="P-loop containing nucleoside triphosphate hydrolases"/>
    <property type="match status" value="1"/>
</dbReference>
<protein>
    <recommendedName>
        <fullName evidence="8">C2H2-type domain-containing protein</fullName>
    </recommendedName>
</protein>
<dbReference type="InterPro" id="IPR013087">
    <property type="entry name" value="Znf_C2H2_type"/>
</dbReference>
<evidence type="ECO:0000256" key="4">
    <source>
        <dbReference type="ARBA" id="ARBA00022741"/>
    </source>
</evidence>
<evidence type="ECO:0000256" key="3">
    <source>
        <dbReference type="ARBA" id="ARBA00022490"/>
    </source>
</evidence>
<dbReference type="PROSITE" id="PS00028">
    <property type="entry name" value="ZINC_FINGER_C2H2_1"/>
    <property type="match status" value="1"/>
</dbReference>